<dbReference type="AlphaFoldDB" id="A0A0A8ZW08"/>
<sequence>MNNKALISVCESDIYTFTNYLNRIKLSLEGALQFAQQRYNIDKGLP</sequence>
<protein>
    <submittedName>
        <fullName evidence="1">Uncharacterized protein</fullName>
    </submittedName>
</protein>
<dbReference type="EMBL" id="GBRH01256955">
    <property type="protein sequence ID" value="JAD40940.1"/>
    <property type="molecule type" value="Transcribed_RNA"/>
</dbReference>
<organism evidence="1">
    <name type="scientific">Arundo donax</name>
    <name type="common">Giant reed</name>
    <name type="synonym">Donax arundinaceus</name>
    <dbReference type="NCBI Taxonomy" id="35708"/>
    <lineage>
        <taxon>Eukaryota</taxon>
        <taxon>Viridiplantae</taxon>
        <taxon>Streptophyta</taxon>
        <taxon>Embryophyta</taxon>
        <taxon>Tracheophyta</taxon>
        <taxon>Spermatophyta</taxon>
        <taxon>Magnoliopsida</taxon>
        <taxon>Liliopsida</taxon>
        <taxon>Poales</taxon>
        <taxon>Poaceae</taxon>
        <taxon>PACMAD clade</taxon>
        <taxon>Arundinoideae</taxon>
        <taxon>Arundineae</taxon>
        <taxon>Arundo</taxon>
    </lineage>
</organism>
<proteinExistence type="predicted"/>
<reference evidence="1" key="1">
    <citation type="submission" date="2014-09" db="EMBL/GenBank/DDBJ databases">
        <authorList>
            <person name="Magalhaes I.L.F."/>
            <person name="Oliveira U."/>
            <person name="Santos F.R."/>
            <person name="Vidigal T.H.D.A."/>
            <person name="Brescovit A.D."/>
            <person name="Santos A.J."/>
        </authorList>
    </citation>
    <scope>NUCLEOTIDE SEQUENCE</scope>
    <source>
        <tissue evidence="1">Shoot tissue taken approximately 20 cm above the soil surface</tissue>
    </source>
</reference>
<evidence type="ECO:0000313" key="1">
    <source>
        <dbReference type="EMBL" id="JAD40940.1"/>
    </source>
</evidence>
<accession>A0A0A8ZW08</accession>
<name>A0A0A8ZW08_ARUDO</name>
<reference evidence="1" key="2">
    <citation type="journal article" date="2015" name="Data Brief">
        <title>Shoot transcriptome of the giant reed, Arundo donax.</title>
        <authorList>
            <person name="Barrero R.A."/>
            <person name="Guerrero F.D."/>
            <person name="Moolhuijzen P."/>
            <person name="Goolsby J.A."/>
            <person name="Tidwell J."/>
            <person name="Bellgard S.E."/>
            <person name="Bellgard M.I."/>
        </authorList>
    </citation>
    <scope>NUCLEOTIDE SEQUENCE</scope>
    <source>
        <tissue evidence="1">Shoot tissue taken approximately 20 cm above the soil surface</tissue>
    </source>
</reference>